<organism evidence="1 2">
    <name type="scientific">Pseudoalteromonas caenipelagi</name>
    <dbReference type="NCBI Taxonomy" id="2726988"/>
    <lineage>
        <taxon>Bacteria</taxon>
        <taxon>Pseudomonadati</taxon>
        <taxon>Pseudomonadota</taxon>
        <taxon>Gammaproteobacteria</taxon>
        <taxon>Alteromonadales</taxon>
        <taxon>Pseudoalteromonadaceae</taxon>
        <taxon>Pseudoalteromonas</taxon>
    </lineage>
</organism>
<keyword evidence="2" id="KW-1185">Reference proteome</keyword>
<sequence>MLALRLITLLPLLYICSVTALTHQLASPPQWLEHGNDEVLLSSSSPTIKLRAYEQKHLYLRTHSTLALAPFDPQSIKVWQAFTFHSQVDILPSQLRCEQQSCEVPPDSANRIIIIENQSNSEQNLTLWQHHYQTYQDPYYTQLPLPLDKVTLYHSHHYEEYYNLPAGQQVSIPIKLAVKLKISVKNLLSAKNDNNKVYIFENQRPVSILPLSNSQAPEYQNQHVSITHNDYVAVAENSRLTLKSYGNALIKIERAEQPFLDQDSPQKQLDSLENPYWTNNLDYLLNDIYHNQGNYALTAIAQPPLTPLKRKRHQQLINMVTQRRFLLPNVWPKKLVSNYTETPITQGLRDVNGRVYQMQTKQRLHTHTLKDKLLFNLGTNTTTEHAVTLFIKATADGMMTATLGEQVFTLQFRASDTTQRIELSNRVDADTLILALSNDQQPVDVAVQIPELAPVVHNELLYMQPKKLADKSKTISTLLERHTVQIASDYLDSLPSFSAKKVVNLQQTYEEQTLSLARIAALLDTKPNEVLTPLKSLTTSPYENIRLAAWKMRINALDKLDQQTHSQRYLEGLLKQGSPALTEFSANALLQRYQETNSQYKLQGLCAHMAAQLRECKILAPSLYSAQNKQHLALWLGHDNQATLPNSDALYGALNYQTLSNYKSSAAPSLTLSHFGYAQLTSTNKQYQALKLTPAQLLTVSTSHDVTLHINARGIASNEAKQQINWLKLVNNTQQFILPIFTDIAANTFNDAQQALSIAQNGYINLKAGESISISSDSVSYITVSEASQNEQRFTDNSVTAYISHPSFKTLLNDKTLNVKTLLNNALYRLDTQTMLDEEYITLLGNFTSDPLTRSEVSLLKRIKQFGHWQIINEYIDYLGTQLVVLQSPLQLNQAEQITRHTSQASDLSGLQIRPYHSFSLDISQFQALKNKLRIAFSPAELGIEQTANITLTVNQQQREYTLQSTTPIEHVFTDKDIQQGVVNVSWQQPFISQMVSVQLFEHNQQQWQEIPLTPKLRFYLANEQQPLRVNLEKDALIKIEYLEDDKREQVERFYSAGVHSLYIKNAPLLRAFKWQLKYRNQKVSFFSQNKSKYIVVEKQKNTPAVSAPSPVPSLYIMPNAFHYEGFINHTRRSPSNFDEQVIQQNLTDVGALLRFKTQNNWYKFGFSKQFNDTYHSTYQLSGRTDWLSDQNDWFAAAQLQSFWQPKSTALASRISTRMSVTLGQRWLFNKQHRHQWWLQPHYFDSSAKSSELALPRLNPDILSQYKDNHRHGWRAGYQYWYQNHADQQLSVKAQLASNQNWQTIDNTRVTFSARQFYQGHIFEGQLVGRYAFNDEHRRQSQWQYLSRLKWHKQFSINHNLATSFSLSWEQNWRDKQHIIALQLSIGNTLRTGFTPFSYAEQPFKTLSELELMQQVSNE</sequence>
<dbReference type="RefSeq" id="WP_171627500.1">
    <property type="nucleotide sequence ID" value="NZ_JABBPG010000009.1"/>
</dbReference>
<name>A0A849VGN4_9GAMM</name>
<comment type="caution">
    <text evidence="1">The sequence shown here is derived from an EMBL/GenBank/DDBJ whole genome shotgun (WGS) entry which is preliminary data.</text>
</comment>
<dbReference type="EMBL" id="JABBPG010000009">
    <property type="protein sequence ID" value="NOU52446.1"/>
    <property type="molecule type" value="Genomic_DNA"/>
</dbReference>
<evidence type="ECO:0000313" key="1">
    <source>
        <dbReference type="EMBL" id="NOU52446.1"/>
    </source>
</evidence>
<protein>
    <submittedName>
        <fullName evidence="1">Uncharacterized protein</fullName>
    </submittedName>
</protein>
<proteinExistence type="predicted"/>
<gene>
    <name evidence="1" type="ORF">HG263_18135</name>
</gene>
<evidence type="ECO:0000313" key="2">
    <source>
        <dbReference type="Proteomes" id="UP000586305"/>
    </source>
</evidence>
<accession>A0A849VGN4</accession>
<dbReference type="Proteomes" id="UP000586305">
    <property type="component" value="Unassembled WGS sequence"/>
</dbReference>
<reference evidence="1 2" key="1">
    <citation type="submission" date="2020-04" db="EMBL/GenBank/DDBJ databases">
        <title>Pseudoalteromonas caenipelagi sp. nov., isolated from a tidal flat.</title>
        <authorList>
            <person name="Park S."/>
            <person name="Yoon J.-H."/>
        </authorList>
    </citation>
    <scope>NUCLEOTIDE SEQUENCE [LARGE SCALE GENOMIC DNA]</scope>
    <source>
        <strain evidence="1 2">JBTF-M23</strain>
    </source>
</reference>